<protein>
    <recommendedName>
        <fullName evidence="4">Translocase</fullName>
    </recommendedName>
</protein>
<dbReference type="EMBL" id="FQWM01000002">
    <property type="protein sequence ID" value="SHG97678.1"/>
    <property type="molecule type" value="Genomic_DNA"/>
</dbReference>
<feature type="transmembrane region" description="Helical" evidence="1">
    <location>
        <begin position="12"/>
        <end position="33"/>
    </location>
</feature>
<reference evidence="3" key="1">
    <citation type="submission" date="2016-11" db="EMBL/GenBank/DDBJ databases">
        <authorList>
            <person name="Varghese N."/>
            <person name="Submissions S."/>
        </authorList>
    </citation>
    <scope>NUCLEOTIDE SEQUENCE [LARGE SCALE GENOMIC DNA]</scope>
    <source>
        <strain evidence="3">DSM 28223</strain>
    </source>
</reference>
<keyword evidence="1" id="KW-0472">Membrane</keyword>
<keyword evidence="3" id="KW-1185">Reference proteome</keyword>
<name>A0A1M5P7E0_9RHOB</name>
<proteinExistence type="predicted"/>
<keyword evidence="1" id="KW-0812">Transmembrane</keyword>
<gene>
    <name evidence="2" type="ORF">SAMN04488044_1734</name>
</gene>
<accession>A0A1M5P7E0</accession>
<dbReference type="Proteomes" id="UP000184211">
    <property type="component" value="Unassembled WGS sequence"/>
</dbReference>
<dbReference type="OrthoDB" id="7956241at2"/>
<dbReference type="AlphaFoldDB" id="A0A1M5P7E0"/>
<evidence type="ECO:0000313" key="2">
    <source>
        <dbReference type="EMBL" id="SHG97678.1"/>
    </source>
</evidence>
<dbReference type="STRING" id="870908.SAMN04488044_1734"/>
<organism evidence="2 3">
    <name type="scientific">Cognatishimia maritima</name>
    <dbReference type="NCBI Taxonomy" id="870908"/>
    <lineage>
        <taxon>Bacteria</taxon>
        <taxon>Pseudomonadati</taxon>
        <taxon>Pseudomonadota</taxon>
        <taxon>Alphaproteobacteria</taxon>
        <taxon>Rhodobacterales</taxon>
        <taxon>Paracoccaceae</taxon>
        <taxon>Cognatishimia</taxon>
    </lineage>
</organism>
<evidence type="ECO:0000313" key="3">
    <source>
        <dbReference type="Proteomes" id="UP000184211"/>
    </source>
</evidence>
<evidence type="ECO:0000256" key="1">
    <source>
        <dbReference type="SAM" id="Phobius"/>
    </source>
</evidence>
<sequence length="329" mass="34437">MFPIKLRKVSGRVIRLAVAGGVSAVAAIMGLVMQTGTPSEAAAVPTSVVQVASATGPNTVNASGLPTAPSALSTPFPVQTVAFTLSEDRPTAQMPSEEPVPSLGCDISVEAEATIAALVDLTIRASCMPEARVAIEHAGLRFHEVLNADGELILSVPALDEFAQFSVEFPNGTTSVAEAAVPSLVFYDRVAVQWLGETGLQIHALEFDADYGTDGHIWYGAPRDLTAVIGGKGGFLMRLGSGNSEISRMAEVYTFPTGNPNRDGRVALSVEAEVNGANCNKRIEADTIEVHGGGDKITNQFDIAMPDCGATGDFLVLKNLLQDLTIAQN</sequence>
<evidence type="ECO:0008006" key="4">
    <source>
        <dbReference type="Google" id="ProtNLM"/>
    </source>
</evidence>
<keyword evidence="1" id="KW-1133">Transmembrane helix</keyword>
<dbReference type="RefSeq" id="WP_072792486.1">
    <property type="nucleotide sequence ID" value="NZ_FQWM01000002.1"/>
</dbReference>